<keyword evidence="1" id="KW-0472">Membrane</keyword>
<dbReference type="Proteomes" id="UP001432180">
    <property type="component" value="Chromosome"/>
</dbReference>
<sequence length="261" mass="26621">MSLLKKLAQAVLMLFIWGLAGGVFGAVFVSMRYMLGDLGFESWYPLLIGSCAAAMTTAALYSAMFVALVGAAAGVLASIAYLMLYLQVVDLAIITGVAAGAGLIAGLFFNRGPEANARAFGVTLTGLLAGAGAGLAISIVIALQLYAKPIDDMVVVAGVVALVGTLFQLNQHWMTRGFAGWPWTRLGGPLVAAWIAGVVGVGVWLMVGTTSAGLELDAGSSLKGLFEQIPTGSLGGAVGGAVTGLLLELLGFGLADEKHDI</sequence>
<protein>
    <recommendedName>
        <fullName evidence="4">Spermidine synthase</fullName>
    </recommendedName>
</protein>
<accession>A0ABZ0S4Q0</accession>
<evidence type="ECO:0000313" key="3">
    <source>
        <dbReference type="Proteomes" id="UP001432180"/>
    </source>
</evidence>
<evidence type="ECO:0000256" key="1">
    <source>
        <dbReference type="SAM" id="Phobius"/>
    </source>
</evidence>
<feature type="transmembrane region" description="Helical" evidence="1">
    <location>
        <begin position="12"/>
        <end position="31"/>
    </location>
</feature>
<evidence type="ECO:0000313" key="2">
    <source>
        <dbReference type="EMBL" id="WPL15191.1"/>
    </source>
</evidence>
<feature type="transmembrane region" description="Helical" evidence="1">
    <location>
        <begin position="153"/>
        <end position="169"/>
    </location>
</feature>
<feature type="transmembrane region" description="Helical" evidence="1">
    <location>
        <begin position="43"/>
        <end position="61"/>
    </location>
</feature>
<dbReference type="EMBL" id="CP121472">
    <property type="protein sequence ID" value="WPL15191.1"/>
    <property type="molecule type" value="Genomic_DNA"/>
</dbReference>
<feature type="transmembrane region" description="Helical" evidence="1">
    <location>
        <begin position="234"/>
        <end position="255"/>
    </location>
</feature>
<proteinExistence type="predicted"/>
<feature type="transmembrane region" description="Helical" evidence="1">
    <location>
        <begin position="190"/>
        <end position="214"/>
    </location>
</feature>
<feature type="transmembrane region" description="Helical" evidence="1">
    <location>
        <begin position="66"/>
        <end position="85"/>
    </location>
</feature>
<dbReference type="RefSeq" id="WP_328985776.1">
    <property type="nucleotide sequence ID" value="NZ_CP121472.1"/>
</dbReference>
<reference evidence="2 3" key="1">
    <citation type="journal article" date="2023" name="Microorganisms">
        <title>Thiorhodovibrio frisius and Trv. litoralis spp. nov., Two Novel Members from a Clade of Fastidious Purple Sulfur Bacteria That Exhibit Unique Red-Shifted Light-Harvesting Capabilities.</title>
        <authorList>
            <person name="Methner A."/>
            <person name="Kuzyk S.B."/>
            <person name="Petersen J."/>
            <person name="Bauer S."/>
            <person name="Brinkmann H."/>
            <person name="Sichau K."/>
            <person name="Wanner G."/>
            <person name="Wolf J."/>
            <person name="Neumann-Schaal M."/>
            <person name="Henke P."/>
            <person name="Tank M."/>
            <person name="Sproer C."/>
            <person name="Bunk B."/>
            <person name="Overmann J."/>
        </authorList>
    </citation>
    <scope>NUCLEOTIDE SEQUENCE [LARGE SCALE GENOMIC DNA]</scope>
    <source>
        <strain evidence="2 3">DSM 6702</strain>
    </source>
</reference>
<keyword evidence="1" id="KW-1133">Transmembrane helix</keyword>
<gene>
    <name evidence="2" type="ORF">Thiowin_00071</name>
</gene>
<keyword evidence="3" id="KW-1185">Reference proteome</keyword>
<feature type="transmembrane region" description="Helical" evidence="1">
    <location>
        <begin position="121"/>
        <end position="147"/>
    </location>
</feature>
<keyword evidence="1" id="KW-0812">Transmembrane</keyword>
<name>A0ABZ0S4Q0_9GAMM</name>
<organism evidence="2 3">
    <name type="scientific">Thiorhodovibrio winogradskyi</name>
    <dbReference type="NCBI Taxonomy" id="77007"/>
    <lineage>
        <taxon>Bacteria</taxon>
        <taxon>Pseudomonadati</taxon>
        <taxon>Pseudomonadota</taxon>
        <taxon>Gammaproteobacteria</taxon>
        <taxon>Chromatiales</taxon>
        <taxon>Chromatiaceae</taxon>
        <taxon>Thiorhodovibrio</taxon>
    </lineage>
</organism>
<feature type="transmembrane region" description="Helical" evidence="1">
    <location>
        <begin position="91"/>
        <end position="109"/>
    </location>
</feature>
<evidence type="ECO:0008006" key="4">
    <source>
        <dbReference type="Google" id="ProtNLM"/>
    </source>
</evidence>